<dbReference type="EMBL" id="BAAAFZ010000028">
    <property type="protein sequence ID" value="GAA0583925.1"/>
    <property type="molecule type" value="Genomic_DNA"/>
</dbReference>
<dbReference type="SUPFAM" id="SSF49493">
    <property type="entry name" value="HSP40/DnaJ peptide-binding domain"/>
    <property type="match status" value="2"/>
</dbReference>
<dbReference type="Gene3D" id="1.10.287.110">
    <property type="entry name" value="DnaJ domain"/>
    <property type="match status" value="1"/>
</dbReference>
<dbReference type="PROSITE" id="PS00636">
    <property type="entry name" value="DNAJ_1"/>
    <property type="match status" value="1"/>
</dbReference>
<dbReference type="Proteomes" id="UP001501588">
    <property type="component" value="Unassembled WGS sequence"/>
</dbReference>
<evidence type="ECO:0000256" key="1">
    <source>
        <dbReference type="ARBA" id="ARBA00023186"/>
    </source>
</evidence>
<proteinExistence type="predicted"/>
<dbReference type="CDD" id="cd10747">
    <property type="entry name" value="DnaJ_C"/>
    <property type="match status" value="1"/>
</dbReference>
<protein>
    <submittedName>
        <fullName evidence="4">DnaJ C-terminal domain-containing protein</fullName>
    </submittedName>
</protein>
<evidence type="ECO:0000313" key="5">
    <source>
        <dbReference type="Proteomes" id="UP001501588"/>
    </source>
</evidence>
<dbReference type="PANTHER" id="PTHR43096">
    <property type="entry name" value="DNAJ HOMOLOG 1, MITOCHONDRIAL-RELATED"/>
    <property type="match status" value="1"/>
</dbReference>
<dbReference type="Pfam" id="PF00226">
    <property type="entry name" value="DnaJ"/>
    <property type="match status" value="1"/>
</dbReference>
<dbReference type="SUPFAM" id="SSF46565">
    <property type="entry name" value="Chaperone J-domain"/>
    <property type="match status" value="1"/>
</dbReference>
<dbReference type="InterPro" id="IPR001623">
    <property type="entry name" value="DnaJ_domain"/>
</dbReference>
<dbReference type="InterPro" id="IPR002939">
    <property type="entry name" value="DnaJ_C"/>
</dbReference>
<evidence type="ECO:0000259" key="3">
    <source>
        <dbReference type="PROSITE" id="PS50076"/>
    </source>
</evidence>
<name>A0ABN1F6X9_9PROT</name>
<evidence type="ECO:0000313" key="4">
    <source>
        <dbReference type="EMBL" id="GAA0583925.1"/>
    </source>
</evidence>
<feature type="region of interest" description="Disordered" evidence="2">
    <location>
        <begin position="59"/>
        <end position="92"/>
    </location>
</feature>
<dbReference type="PANTHER" id="PTHR43096:SF52">
    <property type="entry name" value="DNAJ HOMOLOG 1, MITOCHONDRIAL-RELATED"/>
    <property type="match status" value="1"/>
</dbReference>
<dbReference type="InterPro" id="IPR018253">
    <property type="entry name" value="DnaJ_domain_CS"/>
</dbReference>
<keyword evidence="5" id="KW-1185">Reference proteome</keyword>
<evidence type="ECO:0000256" key="2">
    <source>
        <dbReference type="SAM" id="MobiDB-lite"/>
    </source>
</evidence>
<accession>A0ABN1F6X9</accession>
<reference evidence="4 5" key="1">
    <citation type="journal article" date="2019" name="Int. J. Syst. Evol. Microbiol.">
        <title>The Global Catalogue of Microorganisms (GCM) 10K type strain sequencing project: providing services to taxonomists for standard genome sequencing and annotation.</title>
        <authorList>
            <consortium name="The Broad Institute Genomics Platform"/>
            <consortium name="The Broad Institute Genome Sequencing Center for Infectious Disease"/>
            <person name="Wu L."/>
            <person name="Ma J."/>
        </authorList>
    </citation>
    <scope>NUCLEOTIDE SEQUENCE [LARGE SCALE GENOMIC DNA]</scope>
    <source>
        <strain evidence="4 5">JCM 9933</strain>
    </source>
</reference>
<dbReference type="PROSITE" id="PS50076">
    <property type="entry name" value="DNAJ_2"/>
    <property type="match status" value="1"/>
</dbReference>
<keyword evidence="1" id="KW-0143">Chaperone</keyword>
<dbReference type="SMART" id="SM00271">
    <property type="entry name" value="DnaJ"/>
    <property type="match status" value="1"/>
</dbReference>
<feature type="compositionally biased region" description="Basic and acidic residues" evidence="2">
    <location>
        <begin position="59"/>
        <end position="69"/>
    </location>
</feature>
<gene>
    <name evidence="4" type="ORF">GCM10009416_22940</name>
</gene>
<dbReference type="Gene3D" id="2.60.260.20">
    <property type="entry name" value="Urease metallochaperone UreE, N-terminal domain"/>
    <property type="match status" value="2"/>
</dbReference>
<dbReference type="Pfam" id="PF01556">
    <property type="entry name" value="DnaJ_C"/>
    <property type="match status" value="1"/>
</dbReference>
<dbReference type="RefSeq" id="WP_343895435.1">
    <property type="nucleotide sequence ID" value="NZ_BAAAFZ010000028.1"/>
</dbReference>
<comment type="caution">
    <text evidence="4">The sequence shown here is derived from an EMBL/GenBank/DDBJ whole genome shotgun (WGS) entry which is preliminary data.</text>
</comment>
<dbReference type="CDD" id="cd06257">
    <property type="entry name" value="DnaJ"/>
    <property type="match status" value="1"/>
</dbReference>
<dbReference type="InterPro" id="IPR008971">
    <property type="entry name" value="HSP40/DnaJ_pept-bd"/>
</dbReference>
<organism evidence="4 5">
    <name type="scientific">Craurococcus roseus</name>
    <dbReference type="NCBI Taxonomy" id="77585"/>
    <lineage>
        <taxon>Bacteria</taxon>
        <taxon>Pseudomonadati</taxon>
        <taxon>Pseudomonadota</taxon>
        <taxon>Alphaproteobacteria</taxon>
        <taxon>Acetobacterales</taxon>
        <taxon>Acetobacteraceae</taxon>
        <taxon>Craurococcus</taxon>
    </lineage>
</organism>
<dbReference type="PRINTS" id="PR00625">
    <property type="entry name" value="JDOMAIN"/>
</dbReference>
<feature type="domain" description="J" evidence="3">
    <location>
        <begin position="3"/>
        <end position="68"/>
    </location>
</feature>
<sequence>MDDPYKILGVERTASADEIRKAYRTLAKRWHPDTNPDKPEAEARFKAVSAAYALLSDPDQRARFDRGEIDASGAERAPPPPPGAGGGWRDWADAPGGARYRSSAGGFGDYFDESDLEDFLSRAFGGAAGGRGGAPRGPRRGADVRASLQVSFLDAARGASREVTLPDGRAVRLSIPKGAETGTVLRLAGQGMPGTGEGAPAGDLLAVLEVQPHRFFRREGNDIVVDLPVTLKEAVLGARVEVPTVDGPVTLTVPPRSGEGTRLRLRGRGVNGGHQYVVLKPILPTEPEPELEEFLKRWASRDARDPRAGMLAP</sequence>
<dbReference type="InterPro" id="IPR036869">
    <property type="entry name" value="J_dom_sf"/>
</dbReference>